<name>A0A9P6F041_9FUNG</name>
<dbReference type="AlphaFoldDB" id="A0A9P6F041"/>
<proteinExistence type="predicted"/>
<gene>
    <name evidence="2" type="ORF">EC957_005614</name>
</gene>
<keyword evidence="3" id="KW-1185">Reference proteome</keyword>
<dbReference type="Gene3D" id="3.80.10.10">
    <property type="entry name" value="Ribonuclease Inhibitor"/>
    <property type="match status" value="1"/>
</dbReference>
<dbReference type="InterPro" id="IPR032675">
    <property type="entry name" value="LRR_dom_sf"/>
</dbReference>
<evidence type="ECO:0000256" key="1">
    <source>
        <dbReference type="SAM" id="MobiDB-lite"/>
    </source>
</evidence>
<evidence type="ECO:0008006" key="4">
    <source>
        <dbReference type="Google" id="ProtNLM"/>
    </source>
</evidence>
<dbReference type="EMBL" id="JAAAXW010000255">
    <property type="protein sequence ID" value="KAF9539266.1"/>
    <property type="molecule type" value="Genomic_DNA"/>
</dbReference>
<evidence type="ECO:0000313" key="2">
    <source>
        <dbReference type="EMBL" id="KAF9539266.1"/>
    </source>
</evidence>
<feature type="region of interest" description="Disordered" evidence="1">
    <location>
        <begin position="153"/>
        <end position="184"/>
    </location>
</feature>
<dbReference type="Proteomes" id="UP000723463">
    <property type="component" value="Unassembled WGS sequence"/>
</dbReference>
<feature type="compositionally biased region" description="Basic residues" evidence="1">
    <location>
        <begin position="44"/>
        <end position="55"/>
    </location>
</feature>
<feature type="compositionally biased region" description="Low complexity" evidence="1">
    <location>
        <begin position="59"/>
        <end position="70"/>
    </location>
</feature>
<reference evidence="2" key="1">
    <citation type="journal article" date="2020" name="Fungal Divers.">
        <title>Resolving the Mortierellaceae phylogeny through synthesis of multi-gene phylogenetics and phylogenomics.</title>
        <authorList>
            <person name="Vandepol N."/>
            <person name="Liber J."/>
            <person name="Desiro A."/>
            <person name="Na H."/>
            <person name="Kennedy M."/>
            <person name="Barry K."/>
            <person name="Grigoriev I.V."/>
            <person name="Miller A.N."/>
            <person name="O'Donnell K."/>
            <person name="Stajich J.E."/>
            <person name="Bonito G."/>
        </authorList>
    </citation>
    <scope>NUCLEOTIDE SEQUENCE</scope>
    <source>
        <strain evidence="2">NRRL 2591</strain>
    </source>
</reference>
<feature type="compositionally biased region" description="Polar residues" evidence="1">
    <location>
        <begin position="1"/>
        <end position="35"/>
    </location>
</feature>
<feature type="region of interest" description="Disordered" evidence="1">
    <location>
        <begin position="100"/>
        <end position="129"/>
    </location>
</feature>
<organism evidence="2 3">
    <name type="scientific">Mortierella hygrophila</name>
    <dbReference type="NCBI Taxonomy" id="979708"/>
    <lineage>
        <taxon>Eukaryota</taxon>
        <taxon>Fungi</taxon>
        <taxon>Fungi incertae sedis</taxon>
        <taxon>Mucoromycota</taxon>
        <taxon>Mortierellomycotina</taxon>
        <taxon>Mortierellomycetes</taxon>
        <taxon>Mortierellales</taxon>
        <taxon>Mortierellaceae</taxon>
        <taxon>Mortierella</taxon>
    </lineage>
</organism>
<dbReference type="CDD" id="cd09917">
    <property type="entry name" value="F-box_SF"/>
    <property type="match status" value="1"/>
</dbReference>
<protein>
    <recommendedName>
        <fullName evidence="4">F-box domain-containing protein</fullName>
    </recommendedName>
</protein>
<dbReference type="InterPro" id="IPR036047">
    <property type="entry name" value="F-box-like_dom_sf"/>
</dbReference>
<dbReference type="SUPFAM" id="SSF81383">
    <property type="entry name" value="F-box domain"/>
    <property type="match status" value="1"/>
</dbReference>
<accession>A0A9P6F041</accession>
<feature type="compositionally biased region" description="Low complexity" evidence="1">
    <location>
        <begin position="172"/>
        <end position="184"/>
    </location>
</feature>
<feature type="compositionally biased region" description="Polar residues" evidence="1">
    <location>
        <begin position="71"/>
        <end position="81"/>
    </location>
</feature>
<sequence length="410" mass="45118">MTAISLSRSIANTSGPSHSASTSQKRVTAASSSSLVAEDDYSRLSKKPRKVRGIRRLFSTSSSPTPRSPTQVGPTGSTTAPRPTRYHFYFSSVRQAEEELSLSRLPSNTSSSSSSSIQESSPAASTPPPVATQQYKFYFSSLLQAEETAIASPPHPIEDMSAGSPPPPTPEDSPALLPTAMPAEPAPALLPSAMPTRVNFLPEVLSEIATHLRTKDLVHASEVSWDWRAAMMPFVWTSITHHKWRCPQFQRLGSLVRQEQFDELRALLRRVVEVEWGNDDDSGFSYSELVVILKSMPNLKKLSLTTTGLAKRMLLSLLKDPRELLKVDHLQLNLIGFEAEAEAETGLINLRGSDLRGGGMHHITTRQQSWRLLAKRNKKQSSLNGRSRIFGFHAVNSDSSDTVLTSKSWS</sequence>
<feature type="compositionally biased region" description="Low complexity" evidence="1">
    <location>
        <begin position="102"/>
        <end position="124"/>
    </location>
</feature>
<evidence type="ECO:0000313" key="3">
    <source>
        <dbReference type="Proteomes" id="UP000723463"/>
    </source>
</evidence>
<feature type="region of interest" description="Disordered" evidence="1">
    <location>
        <begin position="1"/>
        <end position="83"/>
    </location>
</feature>
<comment type="caution">
    <text evidence="2">The sequence shown here is derived from an EMBL/GenBank/DDBJ whole genome shotgun (WGS) entry which is preliminary data.</text>
</comment>